<accession>A0AA38FQ09</accession>
<evidence type="ECO:0000259" key="4">
    <source>
        <dbReference type="PROSITE" id="PS50104"/>
    </source>
</evidence>
<comment type="caution">
    <text evidence="5">The sequence shown here is derived from an EMBL/GenBank/DDBJ whole genome shotgun (WGS) entry which is preliminary data.</text>
</comment>
<dbReference type="SUPFAM" id="SSF52200">
    <property type="entry name" value="Toll/Interleukin receptor TIR domain"/>
    <property type="match status" value="1"/>
</dbReference>
<protein>
    <recommendedName>
        <fullName evidence="4">TIR domain-containing protein</fullName>
    </recommendedName>
</protein>
<keyword evidence="3" id="KW-0408">Iron</keyword>
<dbReference type="GO" id="GO:0020037">
    <property type="term" value="F:heme binding"/>
    <property type="evidence" value="ECO:0007669"/>
    <property type="project" value="InterPro"/>
</dbReference>
<dbReference type="InterPro" id="IPR001128">
    <property type="entry name" value="Cyt_P450"/>
</dbReference>
<dbReference type="GO" id="GO:0042617">
    <property type="term" value="P:paclitaxel biosynthetic process"/>
    <property type="evidence" value="ECO:0007669"/>
    <property type="project" value="UniProtKB-KW"/>
</dbReference>
<keyword evidence="6" id="KW-1185">Reference proteome</keyword>
<gene>
    <name evidence="5" type="ORF">KI387_036036</name>
</gene>
<feature type="non-terminal residue" evidence="5">
    <location>
        <position position="1"/>
    </location>
</feature>
<dbReference type="InterPro" id="IPR036396">
    <property type="entry name" value="Cyt_P450_sf"/>
</dbReference>
<dbReference type="PRINTS" id="PR00463">
    <property type="entry name" value="EP450I"/>
</dbReference>
<evidence type="ECO:0000256" key="1">
    <source>
        <dbReference type="ARBA" id="ARBA00005122"/>
    </source>
</evidence>
<dbReference type="Pfam" id="PF01582">
    <property type="entry name" value="TIR"/>
    <property type="match status" value="1"/>
</dbReference>
<dbReference type="PANTHER" id="PTHR24281">
    <property type="entry name" value="STEROID 21-HYDROXYLASE-RELATED"/>
    <property type="match status" value="1"/>
</dbReference>
<evidence type="ECO:0000256" key="2">
    <source>
        <dbReference type="ARBA" id="ARBA00023059"/>
    </source>
</evidence>
<dbReference type="AlphaFoldDB" id="A0AA38FQ09"/>
<dbReference type="InterPro" id="IPR002401">
    <property type="entry name" value="Cyt_P450_E_grp-I"/>
</dbReference>
<comment type="pathway">
    <text evidence="1">Alkaloid biosynthesis; taxol biosynthesis.</text>
</comment>
<dbReference type="Proteomes" id="UP000824469">
    <property type="component" value="Unassembled WGS sequence"/>
</dbReference>
<organism evidence="5 6">
    <name type="scientific">Taxus chinensis</name>
    <name type="common">Chinese yew</name>
    <name type="synonym">Taxus wallichiana var. chinensis</name>
    <dbReference type="NCBI Taxonomy" id="29808"/>
    <lineage>
        <taxon>Eukaryota</taxon>
        <taxon>Viridiplantae</taxon>
        <taxon>Streptophyta</taxon>
        <taxon>Embryophyta</taxon>
        <taxon>Tracheophyta</taxon>
        <taxon>Spermatophyta</taxon>
        <taxon>Pinopsida</taxon>
        <taxon>Pinidae</taxon>
        <taxon>Conifers II</taxon>
        <taxon>Cupressales</taxon>
        <taxon>Taxaceae</taxon>
        <taxon>Taxus</taxon>
    </lineage>
</organism>
<feature type="binding site" description="axial binding residue" evidence="3">
    <location>
        <position position="129"/>
    </location>
    <ligand>
        <name>heme</name>
        <dbReference type="ChEBI" id="CHEBI:30413"/>
    </ligand>
    <ligandPart>
        <name>Fe</name>
        <dbReference type="ChEBI" id="CHEBI:18248"/>
    </ligandPart>
</feature>
<dbReference type="PROSITE" id="PS50104">
    <property type="entry name" value="TIR"/>
    <property type="match status" value="1"/>
</dbReference>
<dbReference type="Gene3D" id="1.10.630.10">
    <property type="entry name" value="Cytochrome P450"/>
    <property type="match status" value="1"/>
</dbReference>
<sequence>MRELLKNPCAMATAQQEIESVVGLGRNGLLKESDVKDCVYLRCLVKETLRLHPPGPLLIPHQSTEGRTVGRYHIPERTRLFVNVWAMGRDESIWEDPYLFKPDRFMGKSIDLRGQHYELLPFGTRRRGCPGISMGLCVVELALAQLLHCFDWSVEGEATGGGRLTNHGTLWLLTPVPLLIVVLGTVIRRLKAINQNPRAVKFNPRVWGRCNICPTMGDTQPNAYLEIPSPVAQLRPTRYEVFINHRGIDVKETVASLIYHNLSNKGCNVFLDKKSIQIGHRIPKCIVQAIRTASVH</sequence>
<evidence type="ECO:0000313" key="5">
    <source>
        <dbReference type="EMBL" id="KAH9308125.1"/>
    </source>
</evidence>
<dbReference type="EMBL" id="JAHRHJ020000007">
    <property type="protein sequence ID" value="KAH9308125.1"/>
    <property type="molecule type" value="Genomic_DNA"/>
</dbReference>
<evidence type="ECO:0000256" key="3">
    <source>
        <dbReference type="PIRSR" id="PIRSR602401-1"/>
    </source>
</evidence>
<dbReference type="InterPro" id="IPR000157">
    <property type="entry name" value="TIR_dom"/>
</dbReference>
<dbReference type="GO" id="GO:0004497">
    <property type="term" value="F:monooxygenase activity"/>
    <property type="evidence" value="ECO:0007669"/>
    <property type="project" value="InterPro"/>
</dbReference>
<dbReference type="SUPFAM" id="SSF48264">
    <property type="entry name" value="Cytochrome P450"/>
    <property type="match status" value="1"/>
</dbReference>
<keyword evidence="3" id="KW-0349">Heme</keyword>
<dbReference type="GO" id="GO:0007165">
    <property type="term" value="P:signal transduction"/>
    <property type="evidence" value="ECO:0007669"/>
    <property type="project" value="InterPro"/>
</dbReference>
<dbReference type="GO" id="GO:0005506">
    <property type="term" value="F:iron ion binding"/>
    <property type="evidence" value="ECO:0007669"/>
    <property type="project" value="InterPro"/>
</dbReference>
<evidence type="ECO:0000313" key="6">
    <source>
        <dbReference type="Proteomes" id="UP000824469"/>
    </source>
</evidence>
<reference evidence="5 6" key="1">
    <citation type="journal article" date="2021" name="Nat. Plants">
        <title>The Taxus genome provides insights into paclitaxel biosynthesis.</title>
        <authorList>
            <person name="Xiong X."/>
            <person name="Gou J."/>
            <person name="Liao Q."/>
            <person name="Li Y."/>
            <person name="Zhou Q."/>
            <person name="Bi G."/>
            <person name="Li C."/>
            <person name="Du R."/>
            <person name="Wang X."/>
            <person name="Sun T."/>
            <person name="Guo L."/>
            <person name="Liang H."/>
            <person name="Lu P."/>
            <person name="Wu Y."/>
            <person name="Zhang Z."/>
            <person name="Ro D.K."/>
            <person name="Shang Y."/>
            <person name="Huang S."/>
            <person name="Yan J."/>
        </authorList>
    </citation>
    <scope>NUCLEOTIDE SEQUENCE [LARGE SCALE GENOMIC DNA]</scope>
    <source>
        <strain evidence="5">Ta-2019</strain>
    </source>
</reference>
<dbReference type="Pfam" id="PF00067">
    <property type="entry name" value="p450"/>
    <property type="match status" value="1"/>
</dbReference>
<keyword evidence="2" id="KW-0876">Taxol biosynthesis</keyword>
<proteinExistence type="predicted"/>
<dbReference type="GO" id="GO:0016705">
    <property type="term" value="F:oxidoreductase activity, acting on paired donors, with incorporation or reduction of molecular oxygen"/>
    <property type="evidence" value="ECO:0007669"/>
    <property type="project" value="InterPro"/>
</dbReference>
<dbReference type="InterPro" id="IPR035897">
    <property type="entry name" value="Toll_tir_struct_dom_sf"/>
</dbReference>
<dbReference type="Gene3D" id="3.40.50.10140">
    <property type="entry name" value="Toll/interleukin-1 receptor homology (TIR) domain"/>
    <property type="match status" value="1"/>
</dbReference>
<name>A0AA38FQ09_TAXCH</name>
<keyword evidence="3" id="KW-0479">Metal-binding</keyword>
<comment type="cofactor">
    <cofactor evidence="3">
        <name>heme</name>
        <dbReference type="ChEBI" id="CHEBI:30413"/>
    </cofactor>
</comment>
<feature type="domain" description="TIR" evidence="4">
    <location>
        <begin position="237"/>
        <end position="296"/>
    </location>
</feature>